<organism evidence="3 4">
    <name type="scientific">Streptomyces noursei</name>
    <name type="common">Streptomyces albulus</name>
    <dbReference type="NCBI Taxonomy" id="1971"/>
    <lineage>
        <taxon>Bacteria</taxon>
        <taxon>Bacillati</taxon>
        <taxon>Actinomycetota</taxon>
        <taxon>Actinomycetes</taxon>
        <taxon>Kitasatosporales</taxon>
        <taxon>Streptomycetaceae</taxon>
        <taxon>Streptomyces</taxon>
    </lineage>
</organism>
<feature type="region of interest" description="Disordered" evidence="1">
    <location>
        <begin position="333"/>
        <end position="355"/>
    </location>
</feature>
<evidence type="ECO:0000313" key="3">
    <source>
        <dbReference type="EMBL" id="GCB88753.1"/>
    </source>
</evidence>
<protein>
    <submittedName>
        <fullName evidence="3">Polyketide synthase</fullName>
    </submittedName>
</protein>
<sequence length="376" mass="38777">MLNGTTPTGNHRKWGEEMSDAVAAKRGKRNPAPLRIVHVFPGQGDFAVSPLSRAIRTHAVVRKAVRDVCEEAEEVGDEFGIAPLAKALLSEAPPSGRELAAGSVGTPQLALFCSSVAVHRALCATGLAPDRMLGVSFGEIAALTAAGVFEVAEGARIACLLAHQLAHCAGGLTLIGAGTERTEDLLRAAGCPGVALACVNAPDESIVSGPLPELGTVEDVAARRGLPAARLRLPFASHHPSLTGPADAFAAAIRHLAPRPARMPVHSAVHGGPYGPGDDVHRGLANCLVHPVRLPAVLDGLSAGGRTLFFEAGTGGALTRSIRRTLPSEAAGARAPLTDPTFPWPRPGAPTSDRPNAALAAAFWSQHDDHVPATAR</sequence>
<reference evidence="3 4" key="1">
    <citation type="journal article" date="2019" name="Microbiol. Resour. Announc.">
        <title>Draft Genome Sequence of the Most Traditional epsilon-Poly-l-Lysine Producer, Streptomyces albulus NBRC14147.</title>
        <authorList>
            <person name="Yamanaka K."/>
            <person name="Hamano Y."/>
        </authorList>
    </citation>
    <scope>NUCLEOTIDE SEQUENCE [LARGE SCALE GENOMIC DNA]</scope>
    <source>
        <strain evidence="3 4">NBRC 14147</strain>
    </source>
</reference>
<dbReference type="Pfam" id="PF00698">
    <property type="entry name" value="Acyl_transf_1"/>
    <property type="match status" value="1"/>
</dbReference>
<dbReference type="SMART" id="SM00827">
    <property type="entry name" value="PKS_AT"/>
    <property type="match status" value="1"/>
</dbReference>
<dbReference type="PANTHER" id="PTHR42681">
    <property type="entry name" value="MALONYL-COA-ACYL CARRIER PROTEIN TRANSACYLASE, MITOCHONDRIAL"/>
    <property type="match status" value="1"/>
</dbReference>
<evidence type="ECO:0000313" key="4">
    <source>
        <dbReference type="Proteomes" id="UP000288351"/>
    </source>
</evidence>
<dbReference type="InterPro" id="IPR050858">
    <property type="entry name" value="Mal-CoA-ACP_Trans/PKS_FabD"/>
</dbReference>
<feature type="domain" description="Malonyl-CoA:ACP transacylase (MAT)" evidence="2">
    <location>
        <begin position="39"/>
        <end position="356"/>
    </location>
</feature>
<dbReference type="GO" id="GO:0006633">
    <property type="term" value="P:fatty acid biosynthetic process"/>
    <property type="evidence" value="ECO:0007669"/>
    <property type="project" value="TreeGrafter"/>
</dbReference>
<dbReference type="Gene3D" id="3.40.366.10">
    <property type="entry name" value="Malonyl-Coenzyme A Acyl Carrier Protein, domain 2"/>
    <property type="match status" value="1"/>
</dbReference>
<dbReference type="EMBL" id="BHXC01000006">
    <property type="protein sequence ID" value="GCB88753.1"/>
    <property type="molecule type" value="Genomic_DNA"/>
</dbReference>
<dbReference type="Proteomes" id="UP000288351">
    <property type="component" value="Unassembled WGS sequence"/>
</dbReference>
<accession>A0A401QTV4</accession>
<evidence type="ECO:0000259" key="2">
    <source>
        <dbReference type="SMART" id="SM00827"/>
    </source>
</evidence>
<comment type="caution">
    <text evidence="3">The sequence shown here is derived from an EMBL/GenBank/DDBJ whole genome shotgun (WGS) entry which is preliminary data.</text>
</comment>
<dbReference type="InterPro" id="IPR001227">
    <property type="entry name" value="Ac_transferase_dom_sf"/>
</dbReference>
<dbReference type="InterPro" id="IPR016035">
    <property type="entry name" value="Acyl_Trfase/lysoPLipase"/>
</dbReference>
<dbReference type="Gene3D" id="3.30.70.3290">
    <property type="match status" value="1"/>
</dbReference>
<dbReference type="InterPro" id="IPR016036">
    <property type="entry name" value="Malonyl_transacylase_ACP-bd"/>
</dbReference>
<dbReference type="PANTHER" id="PTHR42681:SF6">
    <property type="entry name" value="BLL0263 PROTEIN"/>
    <property type="match status" value="1"/>
</dbReference>
<gene>
    <name evidence="3" type="primary">pks8</name>
    <name evidence="3" type="ORF">SALB_01426</name>
</gene>
<evidence type="ECO:0000256" key="1">
    <source>
        <dbReference type="SAM" id="MobiDB-lite"/>
    </source>
</evidence>
<dbReference type="SUPFAM" id="SSF55048">
    <property type="entry name" value="Probable ACP-binding domain of malonyl-CoA ACP transacylase"/>
    <property type="match status" value="1"/>
</dbReference>
<dbReference type="GO" id="GO:0004314">
    <property type="term" value="F:[acyl-carrier-protein] S-malonyltransferase activity"/>
    <property type="evidence" value="ECO:0007669"/>
    <property type="project" value="TreeGrafter"/>
</dbReference>
<dbReference type="InterPro" id="IPR014043">
    <property type="entry name" value="Acyl_transferase_dom"/>
</dbReference>
<dbReference type="SUPFAM" id="SSF52151">
    <property type="entry name" value="FabD/lysophospholipase-like"/>
    <property type="match status" value="1"/>
</dbReference>
<name>A0A401QTV4_STRNR</name>
<dbReference type="GO" id="GO:0005829">
    <property type="term" value="C:cytosol"/>
    <property type="evidence" value="ECO:0007669"/>
    <property type="project" value="TreeGrafter"/>
</dbReference>
<proteinExistence type="predicted"/>
<dbReference type="AlphaFoldDB" id="A0A401QTV4"/>